<organism evidence="1 2">
    <name type="scientific">Mesorhizobium zhangyense</name>
    <dbReference type="NCBI Taxonomy" id="1776730"/>
    <lineage>
        <taxon>Bacteria</taxon>
        <taxon>Pseudomonadati</taxon>
        <taxon>Pseudomonadota</taxon>
        <taxon>Alphaproteobacteria</taxon>
        <taxon>Hyphomicrobiales</taxon>
        <taxon>Phyllobacteriaceae</taxon>
        <taxon>Mesorhizobium</taxon>
    </lineage>
</organism>
<evidence type="ECO:0000313" key="1">
    <source>
        <dbReference type="EMBL" id="NGN43701.1"/>
    </source>
</evidence>
<evidence type="ECO:0000313" key="2">
    <source>
        <dbReference type="Proteomes" id="UP000481252"/>
    </source>
</evidence>
<dbReference type="Proteomes" id="UP000481252">
    <property type="component" value="Unassembled WGS sequence"/>
</dbReference>
<dbReference type="Pfam" id="PF10741">
    <property type="entry name" value="T2SSM_b"/>
    <property type="match status" value="1"/>
</dbReference>
<protein>
    <submittedName>
        <fullName evidence="1">Uncharacterized protein</fullName>
    </submittedName>
</protein>
<keyword evidence="2" id="KW-1185">Reference proteome</keyword>
<comment type="caution">
    <text evidence="1">The sequence shown here is derived from an EMBL/GenBank/DDBJ whole genome shotgun (WGS) entry which is preliminary data.</text>
</comment>
<reference evidence="1 2" key="1">
    <citation type="submission" date="2020-02" db="EMBL/GenBank/DDBJ databases">
        <title>Genome sequence of the type strain CGMCC 1.15528 of Mesorhizobium zhangyense.</title>
        <authorList>
            <person name="Gao J."/>
            <person name="Sun J."/>
        </authorList>
    </citation>
    <scope>NUCLEOTIDE SEQUENCE [LARGE SCALE GENOMIC DNA]</scope>
    <source>
        <strain evidence="1 2">CGMCC 1.15528</strain>
    </source>
</reference>
<gene>
    <name evidence="1" type="ORF">G6N74_21805</name>
</gene>
<accession>A0A7C9R9Q1</accession>
<name>A0A7C9R9Q1_9HYPH</name>
<dbReference type="AlphaFoldDB" id="A0A7C9R9Q1"/>
<dbReference type="EMBL" id="JAAKZG010000010">
    <property type="protein sequence ID" value="NGN43701.1"/>
    <property type="molecule type" value="Genomic_DNA"/>
</dbReference>
<proteinExistence type="predicted"/>
<dbReference type="InterPro" id="IPR034756">
    <property type="entry name" value="T2SSM_b"/>
</dbReference>
<sequence length="203" mass="21946">MRTTSLWRDTRLQSLVVMALLVVGALVLVADTLLSWRAEAGSLALYEERTALLESQASTSLVPPGANQALDLGEGKILLDAQTSGLVSAEFQRLLSTRVESVGAVIRRVDVPNDGQVADIGDPPLESLERIRLTADIEVMEQSLPDLMYAIEAGSPVMVVDSFRLRLNRKVDLLGGDQTSSSMDRPLSLNVTLSAFRDKGPQS</sequence>
<dbReference type="RefSeq" id="WP_165120102.1">
    <property type="nucleotide sequence ID" value="NZ_JAAKZG010000010.1"/>
</dbReference>